<keyword evidence="1" id="KW-0812">Transmembrane</keyword>
<evidence type="ECO:0000256" key="1">
    <source>
        <dbReference type="SAM" id="Phobius"/>
    </source>
</evidence>
<keyword evidence="1" id="KW-1133">Transmembrane helix</keyword>
<organism evidence="2 3">
    <name type="scientific">Paraflavitalea soli</name>
    <dbReference type="NCBI Taxonomy" id="2315862"/>
    <lineage>
        <taxon>Bacteria</taxon>
        <taxon>Pseudomonadati</taxon>
        <taxon>Bacteroidota</taxon>
        <taxon>Chitinophagia</taxon>
        <taxon>Chitinophagales</taxon>
        <taxon>Chitinophagaceae</taxon>
        <taxon>Paraflavitalea</taxon>
    </lineage>
</organism>
<dbReference type="AlphaFoldDB" id="A0A3B7MPL4"/>
<keyword evidence="1" id="KW-0472">Membrane</keyword>
<sequence length="164" mass="18620">MRFVKLGLISIVGLFVVILLISLLIPAHVRISRAINISASKDSIVAHLADLRQWQPWNALTNAPPRTNPHYSKDAFSSDGLQVQLLHAGTDTITTTWRLETGREIGSGFTLYTADNTTVIQWYFDFYLKWYPWEKFGSIIFDKQLGPPMEQSLAELKKKLETTP</sequence>
<keyword evidence="3" id="KW-1185">Reference proteome</keyword>
<evidence type="ECO:0000313" key="3">
    <source>
        <dbReference type="Proteomes" id="UP000263900"/>
    </source>
</evidence>
<evidence type="ECO:0008006" key="4">
    <source>
        <dbReference type="Google" id="ProtNLM"/>
    </source>
</evidence>
<name>A0A3B7MPL4_9BACT</name>
<protein>
    <recommendedName>
        <fullName evidence="4">Polyketide cyclase</fullName>
    </recommendedName>
</protein>
<dbReference type="OrthoDB" id="9807923at2"/>
<dbReference type="RefSeq" id="WP_119051140.1">
    <property type="nucleotide sequence ID" value="NZ_CP032157.1"/>
</dbReference>
<dbReference type="Proteomes" id="UP000263900">
    <property type="component" value="Chromosome"/>
</dbReference>
<gene>
    <name evidence="2" type="ORF">D3H65_15260</name>
</gene>
<reference evidence="2 3" key="1">
    <citation type="submission" date="2018-09" db="EMBL/GenBank/DDBJ databases">
        <title>Genome sequencing of strain 6GH32-13.</title>
        <authorList>
            <person name="Weon H.-Y."/>
            <person name="Heo J."/>
            <person name="Kwon S.-W."/>
        </authorList>
    </citation>
    <scope>NUCLEOTIDE SEQUENCE [LARGE SCALE GENOMIC DNA]</scope>
    <source>
        <strain evidence="2 3">5GH32-13</strain>
    </source>
</reference>
<evidence type="ECO:0000313" key="2">
    <source>
        <dbReference type="EMBL" id="AXY75259.1"/>
    </source>
</evidence>
<dbReference type="EMBL" id="CP032157">
    <property type="protein sequence ID" value="AXY75259.1"/>
    <property type="molecule type" value="Genomic_DNA"/>
</dbReference>
<dbReference type="KEGG" id="pseg:D3H65_15260"/>
<proteinExistence type="predicted"/>
<dbReference type="SUPFAM" id="SSF55961">
    <property type="entry name" value="Bet v1-like"/>
    <property type="match status" value="1"/>
</dbReference>
<accession>A0A3B7MPL4</accession>
<feature type="transmembrane region" description="Helical" evidence="1">
    <location>
        <begin position="6"/>
        <end position="25"/>
    </location>
</feature>